<dbReference type="PROSITE" id="PS50815">
    <property type="entry name" value="HORMA"/>
    <property type="match status" value="1"/>
</dbReference>
<keyword evidence="9" id="KW-1185">Reference proteome</keyword>
<dbReference type="GO" id="GO:0007094">
    <property type="term" value="P:mitotic spindle assembly checkpoint signaling"/>
    <property type="evidence" value="ECO:0007669"/>
    <property type="project" value="TreeGrafter"/>
</dbReference>
<dbReference type="SUPFAM" id="SSF56019">
    <property type="entry name" value="The spindle assembly checkpoint protein mad2"/>
    <property type="match status" value="1"/>
</dbReference>
<dbReference type="InterPro" id="IPR036570">
    <property type="entry name" value="HORMA_dom_sf"/>
</dbReference>
<dbReference type="AlphaFoldDB" id="A0A182Q9N4"/>
<dbReference type="GO" id="GO:0005654">
    <property type="term" value="C:nucleoplasm"/>
    <property type="evidence" value="ECO:0007669"/>
    <property type="project" value="TreeGrafter"/>
</dbReference>
<dbReference type="GO" id="GO:0005737">
    <property type="term" value="C:cytoplasm"/>
    <property type="evidence" value="ECO:0007669"/>
    <property type="project" value="TreeGrafter"/>
</dbReference>
<evidence type="ECO:0000313" key="8">
    <source>
        <dbReference type="EnsemblMetazoa" id="AFAF005808-PA"/>
    </source>
</evidence>
<accession>A0A182Q9N4</accession>
<keyword evidence="6" id="KW-0131">Cell cycle</keyword>
<dbReference type="EMBL" id="AXCN02002441">
    <property type="status" value="NOT_ANNOTATED_CDS"/>
    <property type="molecule type" value="Genomic_DNA"/>
</dbReference>
<keyword evidence="5" id="KW-0539">Nucleus</keyword>
<dbReference type="Proteomes" id="UP000075886">
    <property type="component" value="Unassembled WGS sequence"/>
</dbReference>
<keyword evidence="4" id="KW-0498">Mitosis</keyword>
<name>A0A182Q9N4_9DIPT</name>
<dbReference type="GO" id="GO:0000776">
    <property type="term" value="C:kinetochore"/>
    <property type="evidence" value="ECO:0007669"/>
    <property type="project" value="TreeGrafter"/>
</dbReference>
<feature type="domain" description="HORMA" evidence="7">
    <location>
        <begin position="12"/>
        <end position="202"/>
    </location>
</feature>
<evidence type="ECO:0000313" key="9">
    <source>
        <dbReference type="Proteomes" id="UP000075886"/>
    </source>
</evidence>
<comment type="similarity">
    <text evidence="2">Belongs to the MAD2 family.</text>
</comment>
<dbReference type="GO" id="GO:0051301">
    <property type="term" value="P:cell division"/>
    <property type="evidence" value="ECO:0007669"/>
    <property type="project" value="UniProtKB-KW"/>
</dbReference>
<reference evidence="8" key="2">
    <citation type="submission" date="2020-05" db="UniProtKB">
        <authorList>
            <consortium name="EnsemblMetazoa"/>
        </authorList>
    </citation>
    <scope>IDENTIFICATION</scope>
    <source>
        <strain evidence="8">FAR1</strain>
    </source>
</reference>
<evidence type="ECO:0000256" key="2">
    <source>
        <dbReference type="ARBA" id="ARBA00010348"/>
    </source>
</evidence>
<evidence type="ECO:0000259" key="7">
    <source>
        <dbReference type="PROSITE" id="PS50815"/>
    </source>
</evidence>
<dbReference type="Gene3D" id="3.30.900.10">
    <property type="entry name" value="HORMA domain"/>
    <property type="match status" value="1"/>
</dbReference>
<evidence type="ECO:0000256" key="3">
    <source>
        <dbReference type="ARBA" id="ARBA00022618"/>
    </source>
</evidence>
<reference evidence="9" key="1">
    <citation type="submission" date="2014-01" db="EMBL/GenBank/DDBJ databases">
        <title>The Genome Sequence of Anopheles farauti FAR1 (V2).</title>
        <authorList>
            <consortium name="The Broad Institute Genomics Platform"/>
            <person name="Neafsey D.E."/>
            <person name="Besansky N."/>
            <person name="Howell P."/>
            <person name="Walton C."/>
            <person name="Young S.K."/>
            <person name="Zeng Q."/>
            <person name="Gargeya S."/>
            <person name="Fitzgerald M."/>
            <person name="Haas B."/>
            <person name="Abouelleil A."/>
            <person name="Allen A.W."/>
            <person name="Alvarado L."/>
            <person name="Arachchi H.M."/>
            <person name="Berlin A.M."/>
            <person name="Chapman S.B."/>
            <person name="Gainer-Dewar J."/>
            <person name="Goldberg J."/>
            <person name="Griggs A."/>
            <person name="Gujja S."/>
            <person name="Hansen M."/>
            <person name="Howarth C."/>
            <person name="Imamovic A."/>
            <person name="Ireland A."/>
            <person name="Larimer J."/>
            <person name="McCowan C."/>
            <person name="Murphy C."/>
            <person name="Pearson M."/>
            <person name="Poon T.W."/>
            <person name="Priest M."/>
            <person name="Roberts A."/>
            <person name="Saif S."/>
            <person name="Shea T."/>
            <person name="Sisk P."/>
            <person name="Sykes S."/>
            <person name="Wortman J."/>
            <person name="Nusbaum C."/>
            <person name="Birren B."/>
        </authorList>
    </citation>
    <scope>NUCLEOTIDE SEQUENCE [LARGE SCALE GENOMIC DNA]</scope>
    <source>
        <strain evidence="9">FAR1</strain>
    </source>
</reference>
<dbReference type="PANTHER" id="PTHR11842">
    <property type="entry name" value="MITOTIC SPINDLE ASSEMBLY CHECKPOINT PROTEIN MAD2"/>
    <property type="match status" value="1"/>
</dbReference>
<dbReference type="PANTHER" id="PTHR11842:SF11">
    <property type="entry name" value="MITOTIC SPINDLE ASSEMBLY CHECKPOINT PROTEIN MAD2A"/>
    <property type="match status" value="1"/>
</dbReference>
<dbReference type="InterPro" id="IPR045091">
    <property type="entry name" value="Mad2-like"/>
</dbReference>
<proteinExistence type="inferred from homology"/>
<dbReference type="Pfam" id="PF02301">
    <property type="entry name" value="HORMA"/>
    <property type="match status" value="1"/>
</dbReference>
<dbReference type="InterPro" id="IPR003511">
    <property type="entry name" value="HORMA_dom"/>
</dbReference>
<organism evidence="8 9">
    <name type="scientific">Anopheles farauti</name>
    <dbReference type="NCBI Taxonomy" id="69004"/>
    <lineage>
        <taxon>Eukaryota</taxon>
        <taxon>Metazoa</taxon>
        <taxon>Ecdysozoa</taxon>
        <taxon>Arthropoda</taxon>
        <taxon>Hexapoda</taxon>
        <taxon>Insecta</taxon>
        <taxon>Pterygota</taxon>
        <taxon>Neoptera</taxon>
        <taxon>Endopterygota</taxon>
        <taxon>Diptera</taxon>
        <taxon>Nematocera</taxon>
        <taxon>Culicoidea</taxon>
        <taxon>Culicidae</taxon>
        <taxon>Anophelinae</taxon>
        <taxon>Anopheles</taxon>
    </lineage>
</organism>
<protein>
    <recommendedName>
        <fullName evidence="7">HORMA domain-containing protein</fullName>
    </recommendedName>
</protein>
<keyword evidence="3" id="KW-0132">Cell division</keyword>
<dbReference type="EnsemblMetazoa" id="AFAF005808-RA">
    <property type="protein sequence ID" value="AFAF005808-PA"/>
    <property type="gene ID" value="AFAF005808"/>
</dbReference>
<evidence type="ECO:0000256" key="6">
    <source>
        <dbReference type="ARBA" id="ARBA00023306"/>
    </source>
</evidence>
<comment type="subcellular location">
    <subcellularLocation>
        <location evidence="1">Nucleus</location>
    </subcellularLocation>
</comment>
<evidence type="ECO:0000256" key="5">
    <source>
        <dbReference type="ARBA" id="ARBA00023242"/>
    </source>
</evidence>
<dbReference type="VEuPathDB" id="VectorBase:AFAF005808"/>
<sequence length="225" mass="25774">MTLGPSDRTTLKDSAKFVADFIQHSMNLAIFKRGVCTDKKFLPVDYNGGRVMALRSRKIKPYFSIAMGNLQRWLVQRKVSKVSLLFHSSEVSKETIERWDFNIEPLYENDQNCTSNKLLVKIRSEIHEVLREINALDEILPGIEQSGLFNVFIHLNGSAEFHDIIALNEYQAGYHDYLEVKNAETMDLKGISTGVHKVSVQIYYKANENVGPRRSQTGLFLVTFR</sequence>
<dbReference type="STRING" id="69004.A0A182Q9N4"/>
<evidence type="ECO:0000256" key="1">
    <source>
        <dbReference type="ARBA" id="ARBA00004123"/>
    </source>
</evidence>
<evidence type="ECO:0000256" key="4">
    <source>
        <dbReference type="ARBA" id="ARBA00022776"/>
    </source>
</evidence>